<proteinExistence type="predicted"/>
<keyword evidence="1" id="KW-0812">Transmembrane</keyword>
<organism evidence="2 3">
    <name type="scientific">Neonectria magnoliae</name>
    <dbReference type="NCBI Taxonomy" id="2732573"/>
    <lineage>
        <taxon>Eukaryota</taxon>
        <taxon>Fungi</taxon>
        <taxon>Dikarya</taxon>
        <taxon>Ascomycota</taxon>
        <taxon>Pezizomycotina</taxon>
        <taxon>Sordariomycetes</taxon>
        <taxon>Hypocreomycetidae</taxon>
        <taxon>Hypocreales</taxon>
        <taxon>Nectriaceae</taxon>
        <taxon>Neonectria</taxon>
    </lineage>
</organism>
<dbReference type="Gene3D" id="3.40.50.1820">
    <property type="entry name" value="alpha/beta hydrolase"/>
    <property type="match status" value="1"/>
</dbReference>
<feature type="transmembrane region" description="Helical" evidence="1">
    <location>
        <begin position="12"/>
        <end position="36"/>
    </location>
</feature>
<sequence length="511" mass="58504">MLNNTFPEWAFIRLTILLFQYTPVVYATGVTVLYAVHGPAAISMGATWALCAALLAETLFFGLIYRPYLTHLKKDAIHPDPTSPTERMALFRRCMGNVRSLELYFQGWFLGAHPDDIRRDNVREFILWAFFERDSDSTSVDDEATRQELDEFMDIIEKKLERPLKEGRGSARCLRLTLDTVDSAYRSMLWYTIVFFIDQLTHLAFLWHGFQYHRRRGSNAVRVFPPRPQELIGGRPSPSTQLSYWHRPHSAEDQVPVVFFHGIGIGLWTYVGFLAKLAGINNKKGQGNVGIIAIELLPVSFRLTSPIPNKMDFLDQMATIINHHSWDNFSIVSHSYGSVLTTHMLHSPSMHHRISSVTLIDPVTIALHLPHIAYNFTRRQPKMANEWQLWYYASTDPAVALCLGRFFFWRENIVWKDELLGSESGGRRTERKVVVCLAGRDLIVNTGAVSEYLEGDGEMTIDELSREEHDRMKVIMFPTLDHAQLFDDASAINSVVRLIRSNCEVDRSVLP</sequence>
<dbReference type="EMBL" id="JAZAVK010000094">
    <property type="protein sequence ID" value="KAK7423987.1"/>
    <property type="molecule type" value="Genomic_DNA"/>
</dbReference>
<dbReference type="Proteomes" id="UP001498421">
    <property type="component" value="Unassembled WGS sequence"/>
</dbReference>
<name>A0ABR1HS07_9HYPO</name>
<evidence type="ECO:0000313" key="3">
    <source>
        <dbReference type="Proteomes" id="UP001498421"/>
    </source>
</evidence>
<dbReference type="SUPFAM" id="SSF53474">
    <property type="entry name" value="alpha/beta-Hydrolases"/>
    <property type="match status" value="1"/>
</dbReference>
<gene>
    <name evidence="2" type="ORF">QQZ08_008811</name>
</gene>
<keyword evidence="1" id="KW-1133">Transmembrane helix</keyword>
<keyword evidence="1" id="KW-0472">Membrane</keyword>
<dbReference type="InterPro" id="IPR029058">
    <property type="entry name" value="AB_hydrolase_fold"/>
</dbReference>
<dbReference type="PANTHER" id="PTHR37471">
    <property type="entry name" value="UNNAMED PRODUCT"/>
    <property type="match status" value="1"/>
</dbReference>
<feature type="transmembrane region" description="Helical" evidence="1">
    <location>
        <begin position="42"/>
        <end position="65"/>
    </location>
</feature>
<reference evidence="2 3" key="1">
    <citation type="journal article" date="2025" name="Microbiol. Resour. Announc.">
        <title>Draft genome sequences for Neonectria magnoliae and Neonectria punicea, canker pathogens of Liriodendron tulipifera and Acer saccharum in West Virginia.</title>
        <authorList>
            <person name="Petronek H.M."/>
            <person name="Kasson M.T."/>
            <person name="Metheny A.M."/>
            <person name="Stauder C.M."/>
            <person name="Lovett B."/>
            <person name="Lynch S.C."/>
            <person name="Garnas J.R."/>
            <person name="Kasson L.R."/>
            <person name="Stajich J.E."/>
        </authorList>
    </citation>
    <scope>NUCLEOTIDE SEQUENCE [LARGE SCALE GENOMIC DNA]</scope>
    <source>
        <strain evidence="2 3">NRRL 64651</strain>
    </source>
</reference>
<feature type="transmembrane region" description="Helical" evidence="1">
    <location>
        <begin position="188"/>
        <end position="210"/>
    </location>
</feature>
<keyword evidence="3" id="KW-1185">Reference proteome</keyword>
<dbReference type="PANTHER" id="PTHR37471:SF1">
    <property type="entry name" value="AB HYDROLASE-1 DOMAIN-CONTAINING PROTEIN"/>
    <property type="match status" value="1"/>
</dbReference>
<comment type="caution">
    <text evidence="2">The sequence shown here is derived from an EMBL/GenBank/DDBJ whole genome shotgun (WGS) entry which is preliminary data.</text>
</comment>
<feature type="transmembrane region" description="Helical" evidence="1">
    <location>
        <begin position="255"/>
        <end position="275"/>
    </location>
</feature>
<evidence type="ECO:0000313" key="2">
    <source>
        <dbReference type="EMBL" id="KAK7423987.1"/>
    </source>
</evidence>
<evidence type="ECO:0000256" key="1">
    <source>
        <dbReference type="SAM" id="Phobius"/>
    </source>
</evidence>
<protein>
    <recommendedName>
        <fullName evidence="4">AB hydrolase-1 domain-containing protein</fullName>
    </recommendedName>
</protein>
<accession>A0ABR1HS07</accession>
<evidence type="ECO:0008006" key="4">
    <source>
        <dbReference type="Google" id="ProtNLM"/>
    </source>
</evidence>